<dbReference type="SUPFAM" id="SSF46785">
    <property type="entry name" value="Winged helix' DNA-binding domain"/>
    <property type="match status" value="1"/>
</dbReference>
<name>A0A1K2HYA0_9HYPH</name>
<gene>
    <name evidence="6" type="ORF">SAMN02983003_2205</name>
</gene>
<dbReference type="PANTHER" id="PTHR30419">
    <property type="entry name" value="HTH-TYPE TRANSCRIPTIONAL REGULATOR YBHD"/>
    <property type="match status" value="1"/>
</dbReference>
<dbReference type="GO" id="GO:0003677">
    <property type="term" value="F:DNA binding"/>
    <property type="evidence" value="ECO:0007669"/>
    <property type="project" value="UniProtKB-KW"/>
</dbReference>
<keyword evidence="2" id="KW-0805">Transcription regulation</keyword>
<dbReference type="PANTHER" id="PTHR30419:SF8">
    <property type="entry name" value="NITROGEN ASSIMILATION TRANSCRIPTIONAL ACTIVATOR-RELATED"/>
    <property type="match status" value="1"/>
</dbReference>
<dbReference type="GO" id="GO:0003700">
    <property type="term" value="F:DNA-binding transcription factor activity"/>
    <property type="evidence" value="ECO:0007669"/>
    <property type="project" value="InterPro"/>
</dbReference>
<dbReference type="InterPro" id="IPR012787">
    <property type="entry name" value="TF_PcaQ"/>
</dbReference>
<keyword evidence="7" id="KW-1185">Reference proteome</keyword>
<dbReference type="InterPro" id="IPR036388">
    <property type="entry name" value="WH-like_DNA-bd_sf"/>
</dbReference>
<dbReference type="EMBL" id="FPKU01000002">
    <property type="protein sequence ID" value="SFZ84773.1"/>
    <property type="molecule type" value="Genomic_DNA"/>
</dbReference>
<dbReference type="NCBIfam" id="TIGR02424">
    <property type="entry name" value="TF_pcaQ"/>
    <property type="match status" value="1"/>
</dbReference>
<evidence type="ECO:0000256" key="2">
    <source>
        <dbReference type="ARBA" id="ARBA00023015"/>
    </source>
</evidence>
<dbReference type="Pfam" id="PF00126">
    <property type="entry name" value="HTH_1"/>
    <property type="match status" value="1"/>
</dbReference>
<dbReference type="PRINTS" id="PR00039">
    <property type="entry name" value="HTHLYSR"/>
</dbReference>
<evidence type="ECO:0000256" key="1">
    <source>
        <dbReference type="ARBA" id="ARBA00009437"/>
    </source>
</evidence>
<dbReference type="OrthoDB" id="7492271at2"/>
<keyword evidence="3" id="KW-0238">DNA-binding</keyword>
<dbReference type="InterPro" id="IPR050950">
    <property type="entry name" value="HTH-type_LysR_regulators"/>
</dbReference>
<reference evidence="6 7" key="1">
    <citation type="submission" date="2016-11" db="EMBL/GenBank/DDBJ databases">
        <authorList>
            <person name="Jaros S."/>
            <person name="Januszkiewicz K."/>
            <person name="Wedrychowicz H."/>
        </authorList>
    </citation>
    <scope>NUCLEOTIDE SEQUENCE [LARGE SCALE GENOMIC DNA]</scope>
    <source>
        <strain evidence="6 7">ATCC 23634</strain>
    </source>
</reference>
<dbReference type="GO" id="GO:0045893">
    <property type="term" value="P:positive regulation of DNA-templated transcription"/>
    <property type="evidence" value="ECO:0007669"/>
    <property type="project" value="InterPro"/>
</dbReference>
<dbReference type="Pfam" id="PF03466">
    <property type="entry name" value="LysR_substrate"/>
    <property type="match status" value="1"/>
</dbReference>
<organism evidence="6 7">
    <name type="scientific">Devosia enhydra</name>
    <dbReference type="NCBI Taxonomy" id="665118"/>
    <lineage>
        <taxon>Bacteria</taxon>
        <taxon>Pseudomonadati</taxon>
        <taxon>Pseudomonadota</taxon>
        <taxon>Alphaproteobacteria</taxon>
        <taxon>Hyphomicrobiales</taxon>
        <taxon>Devosiaceae</taxon>
        <taxon>Devosia</taxon>
    </lineage>
</organism>
<proteinExistence type="inferred from homology"/>
<dbReference type="GO" id="GO:0019619">
    <property type="term" value="P:3,4-dihydroxybenzoate catabolic process"/>
    <property type="evidence" value="ECO:0007669"/>
    <property type="project" value="InterPro"/>
</dbReference>
<dbReference type="PROSITE" id="PS50931">
    <property type="entry name" value="HTH_LYSR"/>
    <property type="match status" value="1"/>
</dbReference>
<protein>
    <submittedName>
        <fullName evidence="6">LysR family transcriptional regulator, pca operon transcriptional activator</fullName>
    </submittedName>
</protein>
<dbReference type="AlphaFoldDB" id="A0A1K2HYA0"/>
<evidence type="ECO:0000259" key="5">
    <source>
        <dbReference type="PROSITE" id="PS50931"/>
    </source>
</evidence>
<accession>A0A1K2HYA0</accession>
<evidence type="ECO:0000313" key="6">
    <source>
        <dbReference type="EMBL" id="SFZ84773.1"/>
    </source>
</evidence>
<dbReference type="STRING" id="665118.SAMN02983003_2205"/>
<sequence>MGMDPHIRLRHLRTFIAVARQGGVGRAAEALNVSQPAVTRTLRELEMALGADLVERDGRGVRLTARGQVFLRHAEIGLAAIRQGADAVAPGAVTSLPPLRVGALPTVSARLMPGAVDRFRAIAEGQSLMILTGDNRFLLDTLRRGDLDLVVGRLAAPEQMAGLSFEYLYSEQVRFAVRRGHPLLTAQPFEIAALAAYPVLLPPRGAIIRPFVERLFLAAGIAELPVAIETVSDSFGRSFLRQSDAVWVISEGVVANDLEEGTLVALPVDTTDTRGAVGLTLRAGAGRSEGLERFGRALREATAELGL</sequence>
<dbReference type="InterPro" id="IPR005119">
    <property type="entry name" value="LysR_subst-bd"/>
</dbReference>
<keyword evidence="4" id="KW-0804">Transcription</keyword>
<dbReference type="Proteomes" id="UP000183447">
    <property type="component" value="Unassembled WGS sequence"/>
</dbReference>
<dbReference type="InterPro" id="IPR000847">
    <property type="entry name" value="LysR_HTH_N"/>
</dbReference>
<evidence type="ECO:0000256" key="4">
    <source>
        <dbReference type="ARBA" id="ARBA00023163"/>
    </source>
</evidence>
<comment type="similarity">
    <text evidence="1">Belongs to the LysR transcriptional regulatory family.</text>
</comment>
<feature type="domain" description="HTH lysR-type" evidence="5">
    <location>
        <begin position="7"/>
        <end position="64"/>
    </location>
</feature>
<dbReference type="GO" id="GO:0005829">
    <property type="term" value="C:cytosol"/>
    <property type="evidence" value="ECO:0007669"/>
    <property type="project" value="TreeGrafter"/>
</dbReference>
<evidence type="ECO:0000256" key="3">
    <source>
        <dbReference type="ARBA" id="ARBA00023125"/>
    </source>
</evidence>
<evidence type="ECO:0000313" key="7">
    <source>
        <dbReference type="Proteomes" id="UP000183447"/>
    </source>
</evidence>
<dbReference type="SUPFAM" id="SSF53850">
    <property type="entry name" value="Periplasmic binding protein-like II"/>
    <property type="match status" value="1"/>
</dbReference>
<dbReference type="Gene3D" id="3.40.190.10">
    <property type="entry name" value="Periplasmic binding protein-like II"/>
    <property type="match status" value="2"/>
</dbReference>
<dbReference type="Gene3D" id="1.10.10.10">
    <property type="entry name" value="Winged helix-like DNA-binding domain superfamily/Winged helix DNA-binding domain"/>
    <property type="match status" value="1"/>
</dbReference>
<dbReference type="InterPro" id="IPR036390">
    <property type="entry name" value="WH_DNA-bd_sf"/>
</dbReference>
<dbReference type="FunFam" id="1.10.10.10:FF:000001">
    <property type="entry name" value="LysR family transcriptional regulator"/>
    <property type="match status" value="1"/>
</dbReference>